<evidence type="ECO:0000313" key="25">
    <source>
        <dbReference type="Proteomes" id="UP000034259"/>
    </source>
</evidence>
<evidence type="ECO:0000313" key="30">
    <source>
        <dbReference type="Proteomes" id="UP000034667"/>
    </source>
</evidence>
<evidence type="ECO:0000313" key="32">
    <source>
        <dbReference type="Proteomes" id="UP000034921"/>
    </source>
</evidence>
<evidence type="ECO:0000313" key="10">
    <source>
        <dbReference type="EMBL" id="KKG63725.1"/>
    </source>
</evidence>
<dbReference type="Proteomes" id="UP000034195">
    <property type="component" value="Unassembled WGS sequence"/>
</dbReference>
<evidence type="ECO:0000313" key="20">
    <source>
        <dbReference type="Proteomes" id="UP000034151"/>
    </source>
</evidence>
<name>A0A0F8DQB6_METMZ</name>
<evidence type="ECO:0000313" key="16">
    <source>
        <dbReference type="EMBL" id="KKH56703.1"/>
    </source>
</evidence>
<dbReference type="Proteomes" id="UP000034188">
    <property type="component" value="Unassembled WGS sequence"/>
</dbReference>
<dbReference type="EMBL" id="JJPB01000094">
    <property type="protein sequence ID" value="KKG30522.1"/>
    <property type="molecule type" value="Genomic_DNA"/>
</dbReference>
<evidence type="ECO:0000313" key="11">
    <source>
        <dbReference type="EMBL" id="KKG94856.1"/>
    </source>
</evidence>
<dbReference type="Proteomes" id="UP000034151">
    <property type="component" value="Unassembled WGS sequence"/>
</dbReference>
<evidence type="ECO:0000313" key="26">
    <source>
        <dbReference type="Proteomes" id="UP000034279"/>
    </source>
</evidence>
<dbReference type="Proteomes" id="UP000034577">
    <property type="component" value="Unassembled WGS sequence"/>
</dbReference>
<dbReference type="GeneID" id="14653428"/>
<dbReference type="Proteomes" id="UP000034672">
    <property type="component" value="Unassembled WGS sequence"/>
</dbReference>
<reference evidence="17 18" key="1">
    <citation type="journal article" date="2015" name="ISME J.">
        <title>Genomic and phenotypic differentiation among Methanosarcina mazei populations from Columbia River sediment.</title>
        <authorList>
            <person name="Youngblut N.D."/>
            <person name="Wirth J.S."/>
            <person name="Henriksen J.R."/>
            <person name="Smith M."/>
            <person name="Simon H."/>
            <person name="Metcalf W.W."/>
            <person name="Whitaker R.J."/>
        </authorList>
    </citation>
    <scope>NUCLEOTIDE SEQUENCE [LARGE SCALE GENOMIC DNA]</scope>
    <source>
        <strain evidence="14 32">1.F.M.0.5</strain>
        <strain evidence="15 31">1.H.A.1A.4</strain>
        <strain evidence="16 25">1.H.A.2.1</strain>
        <strain evidence="1 19">2.F.T.2.6</strain>
        <strain evidence="2 18">3.F.A.1A.3</strain>
        <strain evidence="5 29">3.F.A.2.12</strain>
        <strain evidence="4 30">3.F.A.2.3</strain>
        <strain evidence="3 20">3.F.A.2.5</strain>
        <strain evidence="8 22">3.F.A.2.6</strain>
        <strain evidence="7 23">3.F.A.2.7</strain>
        <strain evidence="6 21">3.F.T.1A.1</strain>
        <strain evidence="10 26">3.F.T.1A.2</strain>
        <strain evidence="9 28">3.F.T.1A.4</strain>
        <strain evidence="11 27">3.H.M.1B.1</strain>
        <strain evidence="12 17">3.H.M.1B.2</strain>
        <strain evidence="13 24">3.H.M.1B.5</strain>
    </source>
</reference>
<dbReference type="Proteomes" id="UP000034253">
    <property type="component" value="Unassembled WGS sequence"/>
</dbReference>
<dbReference type="EMBL" id="JJPV01000065">
    <property type="protein sequence ID" value="KKG99737.1"/>
    <property type="molecule type" value="Genomic_DNA"/>
</dbReference>
<dbReference type="EMBL" id="JJPW01000063">
    <property type="protein sequence ID" value="KKH00056.1"/>
    <property type="molecule type" value="Genomic_DNA"/>
</dbReference>
<dbReference type="EMBL" id="JJPI01000057">
    <property type="protein sequence ID" value="KKG55395.1"/>
    <property type="molecule type" value="Genomic_DNA"/>
</dbReference>
<evidence type="ECO:0000313" key="3">
    <source>
        <dbReference type="EMBL" id="KKG38820.1"/>
    </source>
</evidence>
<dbReference type="Proteomes" id="UP000034243">
    <property type="component" value="Unassembled WGS sequence"/>
</dbReference>
<accession>A0A0F8DQB6</accession>
<dbReference type="Proteomes" id="UP000034259">
    <property type="component" value="Unassembled WGS sequence"/>
</dbReference>
<evidence type="ECO:0000313" key="14">
    <source>
        <dbReference type="EMBL" id="KKH29661.1"/>
    </source>
</evidence>
<evidence type="ECO:0000313" key="21">
    <source>
        <dbReference type="Proteomes" id="UP000034188"/>
    </source>
</evidence>
<sequence length="94" mass="10840">MADVFLRFTRTLKNGTVFYIFDGFENVKSRWELPCEYLSGSHFAAWNGILLYSEGSNVKTLTPGILISENEYSKLMRLIEIGKKRLSEIQSKIK</sequence>
<dbReference type="EMBL" id="JJQI01000099">
    <property type="protein sequence ID" value="KKH36998.1"/>
    <property type="molecule type" value="Genomic_DNA"/>
</dbReference>
<dbReference type="EMBL" id="JJPH01000008">
    <property type="protein sequence ID" value="KKG56091.1"/>
    <property type="molecule type" value="Genomic_DNA"/>
</dbReference>
<dbReference type="EMBL" id="JJPJ01000049">
    <property type="protein sequence ID" value="KKG63725.1"/>
    <property type="molecule type" value="Genomic_DNA"/>
</dbReference>
<dbReference type="RefSeq" id="WP_015410835.1">
    <property type="nucleotide sequence ID" value="NZ_JJOU01000028.1"/>
</dbReference>
<dbReference type="EMBL" id="JJPU01000145">
    <property type="protein sequence ID" value="KKG94856.1"/>
    <property type="molecule type" value="Genomic_DNA"/>
</dbReference>
<evidence type="ECO:0000313" key="24">
    <source>
        <dbReference type="Proteomes" id="UP000034253"/>
    </source>
</evidence>
<evidence type="ECO:0000313" key="4">
    <source>
        <dbReference type="EMBL" id="KKG38845.1"/>
    </source>
</evidence>
<evidence type="ECO:0000313" key="28">
    <source>
        <dbReference type="Proteomes" id="UP000034566"/>
    </source>
</evidence>
<dbReference type="EMBL" id="JJPF01000145">
    <property type="protein sequence ID" value="KKG38820.1"/>
    <property type="molecule type" value="Genomic_DNA"/>
</dbReference>
<evidence type="ECO:0000313" key="17">
    <source>
        <dbReference type="Proteomes" id="UP000033835"/>
    </source>
</evidence>
<gene>
    <name evidence="6" type="ORF">DU33_12225</name>
    <name evidence="1" type="ORF">DU34_15370</name>
    <name evidence="5" type="ORF">DU35_12350</name>
    <name evidence="7" type="ORF">DU36_11565</name>
    <name evidence="8" type="ORF">DU38_11645</name>
    <name evidence="3" type="ORF">DU39_12030</name>
    <name evidence="4" type="ORF">DU41_12175</name>
    <name evidence="9" type="ORF">DU45_12345</name>
    <name evidence="2" type="ORF">DU49_11505</name>
    <name evidence="13" type="ORF">DU56_12020</name>
    <name evidence="14" type="ORF">DU60_12160</name>
    <name evidence="10" type="ORF">DU64_11045</name>
    <name evidence="11" type="ORF">DU66_10905</name>
    <name evidence="12" type="ORF">DU68_12080</name>
    <name evidence="15" type="ORF">DU71_19615</name>
    <name evidence="16" type="ORF">DU72_10955</name>
</gene>
<evidence type="ECO:0000313" key="19">
    <source>
        <dbReference type="Proteomes" id="UP000034047"/>
    </source>
</evidence>
<evidence type="ECO:0000313" key="9">
    <source>
        <dbReference type="EMBL" id="KKG62290.1"/>
    </source>
</evidence>
<dbReference type="Proteomes" id="UP000034921">
    <property type="component" value="Unassembled WGS sequence"/>
</dbReference>
<evidence type="ECO:0000313" key="27">
    <source>
        <dbReference type="Proteomes" id="UP000034468"/>
    </source>
</evidence>
<dbReference type="EMBL" id="JJPK01000053">
    <property type="protein sequence ID" value="KKG62290.1"/>
    <property type="molecule type" value="Genomic_DNA"/>
</dbReference>
<evidence type="ECO:0000313" key="7">
    <source>
        <dbReference type="EMBL" id="KKG56091.1"/>
    </source>
</evidence>
<dbReference type="Proteomes" id="UP000034667">
    <property type="component" value="Unassembled WGS sequence"/>
</dbReference>
<evidence type="ECO:0000313" key="13">
    <source>
        <dbReference type="EMBL" id="KKH00056.1"/>
    </source>
</evidence>
<evidence type="ECO:0000313" key="31">
    <source>
        <dbReference type="Proteomes" id="UP000034672"/>
    </source>
</evidence>
<evidence type="ECO:0000313" key="23">
    <source>
        <dbReference type="Proteomes" id="UP000034243"/>
    </source>
</evidence>
<evidence type="ECO:0000313" key="5">
    <source>
        <dbReference type="EMBL" id="KKG42797.1"/>
    </source>
</evidence>
<evidence type="ECO:0000313" key="1">
    <source>
        <dbReference type="EMBL" id="KKG18650.1"/>
    </source>
</evidence>
<dbReference type="EMBL" id="JJQK01000005">
    <property type="protein sequence ID" value="KKH56703.1"/>
    <property type="molecule type" value="Genomic_DNA"/>
</dbReference>
<dbReference type="PATRIC" id="fig|2209.39.peg.2646"/>
<dbReference type="Proteomes" id="UP000034566">
    <property type="component" value="Unassembled WGS sequence"/>
</dbReference>
<evidence type="ECO:0000313" key="6">
    <source>
        <dbReference type="EMBL" id="KKG55395.1"/>
    </source>
</evidence>
<evidence type="ECO:0000313" key="12">
    <source>
        <dbReference type="EMBL" id="KKG99737.1"/>
    </source>
</evidence>
<dbReference type="Proteomes" id="UP000034279">
    <property type="component" value="Unassembled WGS sequence"/>
</dbReference>
<dbReference type="Proteomes" id="UP000033835">
    <property type="component" value="Unassembled WGS sequence"/>
</dbReference>
<dbReference type="Proteomes" id="UP000034047">
    <property type="component" value="Unassembled WGS sequence"/>
</dbReference>
<evidence type="ECO:0000313" key="8">
    <source>
        <dbReference type="EMBL" id="KKG56557.1"/>
    </source>
</evidence>
<proteinExistence type="predicted"/>
<evidence type="ECO:0000313" key="18">
    <source>
        <dbReference type="Proteomes" id="UP000033878"/>
    </source>
</evidence>
<dbReference type="Proteomes" id="UP000033878">
    <property type="component" value="Unassembled WGS sequence"/>
</dbReference>
<dbReference type="EMBL" id="JJPG01000005">
    <property type="protein sequence ID" value="KKG56557.1"/>
    <property type="molecule type" value="Genomic_DNA"/>
</dbReference>
<dbReference type="AlphaFoldDB" id="A0A0F8DQB6"/>
<dbReference type="EMBL" id="JJQE01000068">
    <property type="protein sequence ID" value="KKH29661.1"/>
    <property type="molecule type" value="Genomic_DNA"/>
</dbReference>
<dbReference type="EMBL" id="JJPD01000070">
    <property type="protein sequence ID" value="KKG42797.1"/>
    <property type="molecule type" value="Genomic_DNA"/>
</dbReference>
<organism evidence="2 18">
    <name type="scientific">Methanosarcina mazei</name>
    <name type="common">Methanosarcina frisia</name>
    <dbReference type="NCBI Taxonomy" id="2209"/>
    <lineage>
        <taxon>Archaea</taxon>
        <taxon>Methanobacteriati</taxon>
        <taxon>Methanobacteriota</taxon>
        <taxon>Stenosarchaea group</taxon>
        <taxon>Methanomicrobia</taxon>
        <taxon>Methanosarcinales</taxon>
        <taxon>Methanosarcinaceae</taxon>
        <taxon>Methanosarcina</taxon>
    </lineage>
</organism>
<dbReference type="EMBL" id="JJPE01000178">
    <property type="protein sequence ID" value="KKG38845.1"/>
    <property type="molecule type" value="Genomic_DNA"/>
</dbReference>
<evidence type="ECO:0000313" key="29">
    <source>
        <dbReference type="Proteomes" id="UP000034577"/>
    </source>
</evidence>
<evidence type="ECO:0000313" key="22">
    <source>
        <dbReference type="Proteomes" id="UP000034195"/>
    </source>
</evidence>
<dbReference type="EMBL" id="JJOU01000028">
    <property type="protein sequence ID" value="KKG18650.1"/>
    <property type="molecule type" value="Genomic_DNA"/>
</dbReference>
<evidence type="ECO:0000313" key="2">
    <source>
        <dbReference type="EMBL" id="KKG30522.1"/>
    </source>
</evidence>
<dbReference type="Proteomes" id="UP000034468">
    <property type="component" value="Unassembled WGS sequence"/>
</dbReference>
<comment type="caution">
    <text evidence="2">The sequence shown here is derived from an EMBL/GenBank/DDBJ whole genome shotgun (WGS) entry which is preliminary data.</text>
</comment>
<protein>
    <submittedName>
        <fullName evidence="2">Uncharacterized protein</fullName>
    </submittedName>
</protein>
<evidence type="ECO:0000313" key="15">
    <source>
        <dbReference type="EMBL" id="KKH36998.1"/>
    </source>
</evidence>